<keyword evidence="6" id="KW-0812">Transmembrane</keyword>
<evidence type="ECO:0000256" key="6">
    <source>
        <dbReference type="SAM" id="Phobius"/>
    </source>
</evidence>
<feature type="transmembrane region" description="Helical" evidence="6">
    <location>
        <begin position="188"/>
        <end position="214"/>
    </location>
</feature>
<dbReference type="InterPro" id="IPR052035">
    <property type="entry name" value="ZnF_BED_domain_contain"/>
</dbReference>
<comment type="caution">
    <text evidence="8">The sequence shown here is derived from an EMBL/GenBank/DDBJ whole genome shotgun (WGS) entry which is preliminary data.</text>
</comment>
<keyword evidence="6" id="KW-1133">Transmembrane helix</keyword>
<dbReference type="Proteomes" id="UP000192578">
    <property type="component" value="Unassembled WGS sequence"/>
</dbReference>
<keyword evidence="2" id="KW-0479">Metal-binding</keyword>
<organism evidence="8 9">
    <name type="scientific">Hypsibius exemplaris</name>
    <name type="common">Freshwater tardigrade</name>
    <dbReference type="NCBI Taxonomy" id="2072580"/>
    <lineage>
        <taxon>Eukaryota</taxon>
        <taxon>Metazoa</taxon>
        <taxon>Ecdysozoa</taxon>
        <taxon>Tardigrada</taxon>
        <taxon>Eutardigrada</taxon>
        <taxon>Parachela</taxon>
        <taxon>Hypsibioidea</taxon>
        <taxon>Hypsibiidae</taxon>
        <taxon>Hypsibius</taxon>
    </lineage>
</organism>
<dbReference type="GO" id="GO:0008270">
    <property type="term" value="F:zinc ion binding"/>
    <property type="evidence" value="ECO:0007669"/>
    <property type="project" value="UniProtKB-KW"/>
</dbReference>
<dbReference type="GO" id="GO:0005634">
    <property type="term" value="C:nucleus"/>
    <property type="evidence" value="ECO:0007669"/>
    <property type="project" value="UniProtKB-SubCell"/>
</dbReference>
<dbReference type="InterPro" id="IPR008906">
    <property type="entry name" value="HATC_C_dom"/>
</dbReference>
<dbReference type="AlphaFoldDB" id="A0A9X6NHJ6"/>
<proteinExistence type="predicted"/>
<evidence type="ECO:0000313" key="9">
    <source>
        <dbReference type="Proteomes" id="UP000192578"/>
    </source>
</evidence>
<dbReference type="GO" id="GO:0046983">
    <property type="term" value="F:protein dimerization activity"/>
    <property type="evidence" value="ECO:0007669"/>
    <property type="project" value="InterPro"/>
</dbReference>
<dbReference type="EMBL" id="MTYJ01000378">
    <property type="protein sequence ID" value="OWA54177.1"/>
    <property type="molecule type" value="Genomic_DNA"/>
</dbReference>
<keyword evidence="5" id="KW-0539">Nucleus</keyword>
<accession>A0A9X6NHJ6</accession>
<dbReference type="PANTHER" id="PTHR46481:SF10">
    <property type="entry name" value="ZINC FINGER BED DOMAIN-CONTAINING PROTEIN 39"/>
    <property type="match status" value="1"/>
</dbReference>
<protein>
    <recommendedName>
        <fullName evidence="7">HAT C-terminal dimerisation domain-containing protein</fullName>
    </recommendedName>
</protein>
<dbReference type="Pfam" id="PF05699">
    <property type="entry name" value="Dimer_Tnp_hAT"/>
    <property type="match status" value="1"/>
</dbReference>
<keyword evidence="6" id="KW-0472">Membrane</keyword>
<dbReference type="PANTHER" id="PTHR46481">
    <property type="entry name" value="ZINC FINGER BED DOMAIN-CONTAINING PROTEIN 4"/>
    <property type="match status" value="1"/>
</dbReference>
<keyword evidence="3" id="KW-0863">Zinc-finger</keyword>
<evidence type="ECO:0000256" key="1">
    <source>
        <dbReference type="ARBA" id="ARBA00004123"/>
    </source>
</evidence>
<keyword evidence="9" id="KW-1185">Reference proteome</keyword>
<evidence type="ECO:0000256" key="3">
    <source>
        <dbReference type="ARBA" id="ARBA00022771"/>
    </source>
</evidence>
<dbReference type="InterPro" id="IPR012337">
    <property type="entry name" value="RNaseH-like_sf"/>
</dbReference>
<name>A0A9X6NHJ6_HYPEX</name>
<reference evidence="9" key="1">
    <citation type="submission" date="2017-01" db="EMBL/GenBank/DDBJ databases">
        <title>Comparative genomics of anhydrobiosis in the tardigrade Hypsibius dujardini.</title>
        <authorList>
            <person name="Yoshida Y."/>
            <person name="Koutsovoulos G."/>
            <person name="Laetsch D."/>
            <person name="Stevens L."/>
            <person name="Kumar S."/>
            <person name="Horikawa D."/>
            <person name="Ishino K."/>
            <person name="Komine S."/>
            <person name="Tomita M."/>
            <person name="Blaxter M."/>
            <person name="Arakawa K."/>
        </authorList>
    </citation>
    <scope>NUCLEOTIDE SEQUENCE [LARGE SCALE GENOMIC DNA]</scope>
    <source>
        <strain evidence="9">Z151</strain>
    </source>
</reference>
<comment type="subcellular location">
    <subcellularLocation>
        <location evidence="1">Nucleus</location>
    </subcellularLocation>
</comment>
<feature type="domain" description="HAT C-terminal dimerisation" evidence="7">
    <location>
        <begin position="63"/>
        <end position="146"/>
    </location>
</feature>
<evidence type="ECO:0000259" key="7">
    <source>
        <dbReference type="Pfam" id="PF05699"/>
    </source>
</evidence>
<keyword evidence="4" id="KW-0862">Zinc</keyword>
<evidence type="ECO:0000256" key="4">
    <source>
        <dbReference type="ARBA" id="ARBA00022833"/>
    </source>
</evidence>
<dbReference type="OrthoDB" id="10071392at2759"/>
<sequence>MKWISDQCARWGDHSKTNQDSLELEPDKCLKNARVSDDFEFFVGLRSAKTRDAGSNATPISVELTKYANEESLTEHMSTQNDPRLFWAKHFTMFPELSAFALDLLAIPASSAPVERLFSTSGVAVQGRCARLGGLNLEWKVLIQRNLHFIPEANLGVGVSNTILAVLKKAAYLKKATENRLDNLIAGYTYIMLSVFGCTGALLCILAIFMLNFCGRQNILTSVRPIFVSLCICNLIYSIICAFQAYS</sequence>
<evidence type="ECO:0000256" key="2">
    <source>
        <dbReference type="ARBA" id="ARBA00022723"/>
    </source>
</evidence>
<feature type="transmembrane region" description="Helical" evidence="6">
    <location>
        <begin position="226"/>
        <end position="246"/>
    </location>
</feature>
<evidence type="ECO:0000313" key="8">
    <source>
        <dbReference type="EMBL" id="OWA54177.1"/>
    </source>
</evidence>
<dbReference type="SUPFAM" id="SSF53098">
    <property type="entry name" value="Ribonuclease H-like"/>
    <property type="match status" value="1"/>
</dbReference>
<gene>
    <name evidence="8" type="ORF">BV898_18592</name>
</gene>
<evidence type="ECO:0000256" key="5">
    <source>
        <dbReference type="ARBA" id="ARBA00023242"/>
    </source>
</evidence>